<evidence type="ECO:0000256" key="3">
    <source>
        <dbReference type="ARBA" id="ARBA00022448"/>
    </source>
</evidence>
<reference evidence="9" key="1">
    <citation type="submission" date="2017-04" db="EMBL/GenBank/DDBJ databases">
        <authorList>
            <person name="Varghese N."/>
            <person name="Submissions S."/>
        </authorList>
    </citation>
    <scope>NUCLEOTIDE SEQUENCE [LARGE SCALE GENOMIC DNA]</scope>
    <source>
        <strain evidence="9">DSM 19835</strain>
    </source>
</reference>
<dbReference type="InterPro" id="IPR051906">
    <property type="entry name" value="TolC-like"/>
</dbReference>
<dbReference type="GO" id="GO:1990281">
    <property type="term" value="C:efflux pump complex"/>
    <property type="evidence" value="ECO:0007669"/>
    <property type="project" value="TreeGrafter"/>
</dbReference>
<evidence type="ECO:0000256" key="2">
    <source>
        <dbReference type="ARBA" id="ARBA00007613"/>
    </source>
</evidence>
<dbReference type="InterPro" id="IPR003423">
    <property type="entry name" value="OMP_efflux"/>
</dbReference>
<dbReference type="GO" id="GO:0009279">
    <property type="term" value="C:cell outer membrane"/>
    <property type="evidence" value="ECO:0007669"/>
    <property type="project" value="UniProtKB-SubCell"/>
</dbReference>
<comment type="similarity">
    <text evidence="2">Belongs to the outer membrane factor (OMF) (TC 1.B.17) family.</text>
</comment>
<dbReference type="Proteomes" id="UP000193420">
    <property type="component" value="Unassembled WGS sequence"/>
</dbReference>
<dbReference type="RefSeq" id="WP_176225678.1">
    <property type="nucleotide sequence ID" value="NZ_FXAO01000009.1"/>
</dbReference>
<evidence type="ECO:0000256" key="5">
    <source>
        <dbReference type="ARBA" id="ARBA00022692"/>
    </source>
</evidence>
<sequence length="446" mass="50615">MKTTVFNIVVFLLIYSSGIRAFAQTNLSLEDAIELASKGNKTLNIQNLQELSAKQAVREAKSAFLPNIDFNGNLSRYFDRQVIYLPGSFAGSEKAVQDVSVGGLHQYDAVISLNQKLFSKSSKEDFKASKIAEEIENEKTADMEGQLIHEVTKSFYRVLLSQNQLMLLEKSLHRNEKALQDAKYLLIQGKGLKTDTLQSYIAVENLKTSLHYQRSSVDIAKTQLKQLIGLNEEVDISLEDIFQMGEKSEDFYIQDQEFPVDELTRHDLSIQKLNIELEERKLSAIKATRVPEVSLIGQYQLQSQDDNFGFKNQPWQNTSLIAVNLSFPIFSGGRTSAKTKQALIRLDQEKLRMDALYDEVKLEISTISNEWSNAKMQYATQKKNVEAAQLNYSMVNQRYINGIGSKLEISDAELALTSSQFNYLQALYNLKIYSSDMQKALGRLKF</sequence>
<organism evidence="8 9">
    <name type="scientific">Arenibacter troitsensis</name>
    <dbReference type="NCBI Taxonomy" id="188872"/>
    <lineage>
        <taxon>Bacteria</taxon>
        <taxon>Pseudomonadati</taxon>
        <taxon>Bacteroidota</taxon>
        <taxon>Flavobacteriia</taxon>
        <taxon>Flavobacteriales</taxon>
        <taxon>Flavobacteriaceae</taxon>
        <taxon>Arenibacter</taxon>
    </lineage>
</organism>
<keyword evidence="3" id="KW-0813">Transport</keyword>
<evidence type="ECO:0000256" key="7">
    <source>
        <dbReference type="ARBA" id="ARBA00023237"/>
    </source>
</evidence>
<accession>A0A1X7L5V9</accession>
<keyword evidence="5" id="KW-0812">Transmembrane</keyword>
<keyword evidence="7" id="KW-0998">Cell outer membrane</keyword>
<evidence type="ECO:0000313" key="8">
    <source>
        <dbReference type="EMBL" id="SMG48642.1"/>
    </source>
</evidence>
<dbReference type="Gene3D" id="1.20.1600.10">
    <property type="entry name" value="Outer membrane efflux proteins (OEP)"/>
    <property type="match status" value="1"/>
</dbReference>
<name>A0A1X7L5V9_9FLAO</name>
<keyword evidence="4" id="KW-1134">Transmembrane beta strand</keyword>
<dbReference type="GO" id="GO:0015562">
    <property type="term" value="F:efflux transmembrane transporter activity"/>
    <property type="evidence" value="ECO:0007669"/>
    <property type="project" value="InterPro"/>
</dbReference>
<protein>
    <submittedName>
        <fullName evidence="8">Outer membrane protein TolC</fullName>
    </submittedName>
</protein>
<dbReference type="AlphaFoldDB" id="A0A1X7L5V9"/>
<keyword evidence="9" id="KW-1185">Reference proteome</keyword>
<dbReference type="SUPFAM" id="SSF56954">
    <property type="entry name" value="Outer membrane efflux proteins (OEP)"/>
    <property type="match status" value="1"/>
</dbReference>
<dbReference type="EMBL" id="FXAO01000009">
    <property type="protein sequence ID" value="SMG48642.1"/>
    <property type="molecule type" value="Genomic_DNA"/>
</dbReference>
<dbReference type="Pfam" id="PF02321">
    <property type="entry name" value="OEP"/>
    <property type="match status" value="2"/>
</dbReference>
<evidence type="ECO:0000313" key="9">
    <source>
        <dbReference type="Proteomes" id="UP000193420"/>
    </source>
</evidence>
<gene>
    <name evidence="8" type="ORF">SAMN03080602_03780</name>
</gene>
<evidence type="ECO:0000256" key="1">
    <source>
        <dbReference type="ARBA" id="ARBA00004442"/>
    </source>
</evidence>
<comment type="subcellular location">
    <subcellularLocation>
        <location evidence="1">Cell outer membrane</location>
    </subcellularLocation>
</comment>
<proteinExistence type="inferred from homology"/>
<evidence type="ECO:0000256" key="6">
    <source>
        <dbReference type="ARBA" id="ARBA00023136"/>
    </source>
</evidence>
<dbReference type="PANTHER" id="PTHR30026:SF20">
    <property type="entry name" value="OUTER MEMBRANE PROTEIN TOLC"/>
    <property type="match status" value="1"/>
</dbReference>
<keyword evidence="6" id="KW-0472">Membrane</keyword>
<dbReference type="STRING" id="188872.SAMN03080602_03780"/>
<evidence type="ECO:0000256" key="4">
    <source>
        <dbReference type="ARBA" id="ARBA00022452"/>
    </source>
</evidence>
<dbReference type="PANTHER" id="PTHR30026">
    <property type="entry name" value="OUTER MEMBRANE PROTEIN TOLC"/>
    <property type="match status" value="1"/>
</dbReference>
<dbReference type="GO" id="GO:0015288">
    <property type="term" value="F:porin activity"/>
    <property type="evidence" value="ECO:0007669"/>
    <property type="project" value="TreeGrafter"/>
</dbReference>